<dbReference type="CDD" id="cd02859">
    <property type="entry name" value="E_set_AMPKbeta_like_N"/>
    <property type="match status" value="1"/>
</dbReference>
<evidence type="ECO:0000256" key="1">
    <source>
        <dbReference type="SAM" id="MobiDB-lite"/>
    </source>
</evidence>
<evidence type="ECO:0000259" key="2">
    <source>
        <dbReference type="Pfam" id="PF16561"/>
    </source>
</evidence>
<dbReference type="InterPro" id="IPR013783">
    <property type="entry name" value="Ig-like_fold"/>
</dbReference>
<evidence type="ECO:0000313" key="3">
    <source>
        <dbReference type="EnsemblPlants" id="MELO3C025522.2.1"/>
    </source>
</evidence>
<proteinExistence type="predicted"/>
<sequence length="202" mass="22466">MGNVNGREYVDESPSGSVEENDENEEEVEEEEDGLIVHEGVPMADGAPILCHSLGVCSKLMRGQSPPQSPTATRSPLIFTPQVPLTPLRKADEMLIHAHSQMQSSLGFEDTCNEQSIPTMITWSYGGKEVAIEGSWDHWRTRISDTGCTSLTRMPLQRSGKDFTLMKVLPAGVYQYRFFVDGQWRYAPELPWAQDDSGNACN</sequence>
<protein>
    <recommendedName>
        <fullName evidence="2">AMP-activated protein kinase glycogen-binding domain-containing protein</fullName>
    </recommendedName>
</protein>
<dbReference type="InterPro" id="IPR014756">
    <property type="entry name" value="Ig_E-set"/>
</dbReference>
<dbReference type="AlphaFoldDB" id="A0A9I9DXN1"/>
<feature type="region of interest" description="Disordered" evidence="1">
    <location>
        <begin position="1"/>
        <end position="33"/>
    </location>
</feature>
<dbReference type="PANTHER" id="PTHR46316:SF2">
    <property type="entry name" value="SNF1-RELATED PROTEIN KINASE REGULATORY SUBUNIT BETA-2"/>
    <property type="match status" value="1"/>
</dbReference>
<accession>A0A9I9DXN1</accession>
<dbReference type="Gramene" id="MELO3C025522.2.1">
    <property type="protein sequence ID" value="MELO3C025522.2.1"/>
    <property type="gene ID" value="MELO3C025522.2"/>
</dbReference>
<feature type="domain" description="AMP-activated protein kinase glycogen-binding" evidence="2">
    <location>
        <begin position="117"/>
        <end position="202"/>
    </location>
</feature>
<dbReference type="Gene3D" id="2.60.40.10">
    <property type="entry name" value="Immunoglobulins"/>
    <property type="match status" value="1"/>
</dbReference>
<feature type="compositionally biased region" description="Acidic residues" evidence="1">
    <location>
        <begin position="19"/>
        <end position="33"/>
    </location>
</feature>
<dbReference type="InterPro" id="IPR032640">
    <property type="entry name" value="AMPK1_CBM"/>
</dbReference>
<name>A0A9I9DXN1_CUCME</name>
<dbReference type="SUPFAM" id="SSF81296">
    <property type="entry name" value="E set domains"/>
    <property type="match status" value="1"/>
</dbReference>
<dbReference type="InterPro" id="IPR043554">
    <property type="entry name" value="KINB"/>
</dbReference>
<dbReference type="GO" id="GO:0009507">
    <property type="term" value="C:chloroplast"/>
    <property type="evidence" value="ECO:0007669"/>
    <property type="project" value="UniProtKB-ARBA"/>
</dbReference>
<reference evidence="3" key="1">
    <citation type="submission" date="2023-03" db="UniProtKB">
        <authorList>
            <consortium name="EnsemblPlants"/>
        </authorList>
    </citation>
    <scope>IDENTIFICATION</scope>
</reference>
<dbReference type="EnsemblPlants" id="MELO3C025522.2.1">
    <property type="protein sequence ID" value="MELO3C025522.2.1"/>
    <property type="gene ID" value="MELO3C025522.2"/>
</dbReference>
<dbReference type="Pfam" id="PF16561">
    <property type="entry name" value="AMPK1_CBM"/>
    <property type="match status" value="1"/>
</dbReference>
<organism evidence="3">
    <name type="scientific">Cucumis melo</name>
    <name type="common">Muskmelon</name>
    <dbReference type="NCBI Taxonomy" id="3656"/>
    <lineage>
        <taxon>Eukaryota</taxon>
        <taxon>Viridiplantae</taxon>
        <taxon>Streptophyta</taxon>
        <taxon>Embryophyta</taxon>
        <taxon>Tracheophyta</taxon>
        <taxon>Spermatophyta</taxon>
        <taxon>Magnoliopsida</taxon>
        <taxon>eudicotyledons</taxon>
        <taxon>Gunneridae</taxon>
        <taxon>Pentapetalae</taxon>
        <taxon>rosids</taxon>
        <taxon>fabids</taxon>
        <taxon>Cucurbitales</taxon>
        <taxon>Cucurbitaceae</taxon>
        <taxon>Benincaseae</taxon>
        <taxon>Cucumis</taxon>
    </lineage>
</organism>
<dbReference type="PANTHER" id="PTHR46316">
    <property type="entry name" value="SNF1-RELATED PROTEIN KINASE REGULATORY SUBUNIT BETA-1"/>
    <property type="match status" value="1"/>
</dbReference>